<evidence type="ECO:0000256" key="1">
    <source>
        <dbReference type="SAM" id="MobiDB-lite"/>
    </source>
</evidence>
<dbReference type="Proteomes" id="UP000242770">
    <property type="component" value="Unassembled WGS sequence"/>
</dbReference>
<keyword evidence="4" id="KW-1185">Reference proteome</keyword>
<feature type="region of interest" description="Disordered" evidence="1">
    <location>
        <begin position="380"/>
        <end position="511"/>
    </location>
</feature>
<feature type="compositionally biased region" description="Polar residues" evidence="1">
    <location>
        <begin position="113"/>
        <end position="124"/>
    </location>
</feature>
<reference evidence="2" key="2">
    <citation type="submission" date="2014-06" db="EMBL/GenBank/DDBJ databases">
        <authorList>
            <person name="Ju J."/>
            <person name="Zhang J."/>
        </authorList>
    </citation>
    <scope>NUCLEOTIDE SEQUENCE</scope>
    <source>
        <strain evidence="2">SscI8</strain>
    </source>
</reference>
<protein>
    <submittedName>
        <fullName evidence="3">Uncharacterized protein</fullName>
    </submittedName>
</protein>
<dbReference type="OrthoDB" id="2556652at2759"/>
<gene>
    <name evidence="3" type="primary">SSCI24220.1</name>
    <name evidence="2" type="ORF">SPSC_04124</name>
</gene>
<reference evidence="3" key="1">
    <citation type="submission" date="2014-06" db="EMBL/GenBank/DDBJ databases">
        <authorList>
            <person name="Berkman J.Paul."/>
        </authorList>
    </citation>
    <scope>NUCLEOTIDE SEQUENCE [LARGE SCALE GENOMIC DNA]</scope>
</reference>
<name>A0A0F7RSM0_9BASI</name>
<accession>A0A0F7RSM0</accession>
<dbReference type="EMBL" id="LK056677">
    <property type="protein sequence ID" value="CDR88297.1"/>
    <property type="molecule type" value="Genomic_DNA"/>
</dbReference>
<feature type="region of interest" description="Disordered" evidence="1">
    <location>
        <begin position="319"/>
        <end position="361"/>
    </location>
</feature>
<feature type="compositionally biased region" description="Low complexity" evidence="1">
    <location>
        <begin position="142"/>
        <end position="177"/>
    </location>
</feature>
<sequence length="641" mass="68508">MASFVPTATSTQRLPAASIHSLEEGEILSSSPLPTKIGRNMDELDSLLSLTRGPRLDGVLDQAWPQIIPPSSSAEFNVTVEIVRSPSQPTLWRHAQVHPSSTSAMTAAVFPSPSGSSSEVQQPSREAGWRSVLLPQLTATPQSISGSSSEAQHSSQLAPGAQSTEQSPQTPSSAPAEYDSGSSSDSDRPLRSAHKRCRLQIKPLSSPDAGPTSQSTRPRLITPSSSAPNSRATVAVKSESGQVGSAASPDQLMTKPLSGEQKSQLGKDDSEWVDECDNCKAVGKVCFTAATSPASAKSFYNCNIRHWTCTIGGVRVNQKRPAKPKATKEVKPATEVKSSPESSSDAIVKDNKSVQSDRKLGKIRLRKSQRFVKQAEHLPVVLSTASQPPQQGRPKRIRKSRAKKTENTAAKSTAAAEDKSELSSPPPSDTERLPDASSDKVPVQAKKRAKAASVTTRKAAKTAPQQALNDTVEQRATSTQHAKEGASTSTLPLPSTDDAKEPAAQCTPSAHVEQYTTGLNKDISATLRRCKARVAQSTDFHTGLVILEMTLQVLVGNLAKVLTPENTLLNGSSPTHWILPQLKEYLQSILLACQKASEKPDGKELEEAEKQARQVAAIVASETLFDRCLTLISMHVGEEAT</sequence>
<organism evidence="3 4">
    <name type="scientific">Sporisorium scitamineum</name>
    <dbReference type="NCBI Taxonomy" id="49012"/>
    <lineage>
        <taxon>Eukaryota</taxon>
        <taxon>Fungi</taxon>
        <taxon>Dikarya</taxon>
        <taxon>Basidiomycota</taxon>
        <taxon>Ustilaginomycotina</taxon>
        <taxon>Ustilaginomycetes</taxon>
        <taxon>Ustilaginales</taxon>
        <taxon>Ustilaginaceae</taxon>
        <taxon>Sporisorium</taxon>
    </lineage>
</organism>
<evidence type="ECO:0000313" key="4">
    <source>
        <dbReference type="Proteomes" id="UP000242770"/>
    </source>
</evidence>
<feature type="compositionally biased region" description="Basic and acidic residues" evidence="1">
    <location>
        <begin position="429"/>
        <end position="438"/>
    </location>
</feature>
<feature type="compositionally biased region" description="Polar residues" evidence="1">
    <location>
        <begin position="336"/>
        <end position="345"/>
    </location>
</feature>
<evidence type="ECO:0000313" key="2">
    <source>
        <dbReference type="EMBL" id="CDR88297.1"/>
    </source>
</evidence>
<proteinExistence type="predicted"/>
<feature type="compositionally biased region" description="Polar residues" evidence="1">
    <location>
        <begin position="211"/>
        <end position="232"/>
    </location>
</feature>
<feature type="compositionally biased region" description="Basic residues" evidence="1">
    <location>
        <begin position="393"/>
        <end position="402"/>
    </location>
</feature>
<feature type="region of interest" description="Disordered" evidence="1">
    <location>
        <begin position="140"/>
        <end position="269"/>
    </location>
</feature>
<dbReference type="AlphaFoldDB" id="A0A0F7RSM0"/>
<dbReference type="EMBL" id="CCFA01001253">
    <property type="protein sequence ID" value="CDR99571.1"/>
    <property type="molecule type" value="Genomic_DNA"/>
</dbReference>
<evidence type="ECO:0000313" key="3">
    <source>
        <dbReference type="EMBL" id="CDR99571.1"/>
    </source>
</evidence>
<feature type="compositionally biased region" description="Polar residues" evidence="1">
    <location>
        <begin position="463"/>
        <end position="493"/>
    </location>
</feature>
<reference evidence="4" key="3">
    <citation type="submission" date="2014-06" db="EMBL/GenBank/DDBJ databases">
        <authorList>
            <person name="Berkman P.J."/>
        </authorList>
    </citation>
    <scope>NUCLEOTIDE SEQUENCE [LARGE SCALE GENOMIC DNA]</scope>
</reference>
<feature type="compositionally biased region" description="Basic and acidic residues" evidence="1">
    <location>
        <begin position="347"/>
        <end position="360"/>
    </location>
</feature>
<feature type="region of interest" description="Disordered" evidence="1">
    <location>
        <begin position="103"/>
        <end position="127"/>
    </location>
</feature>